<evidence type="ECO:0000313" key="11">
    <source>
        <dbReference type="EMBL" id="RAJ20818.1"/>
    </source>
</evidence>
<evidence type="ECO:0000256" key="2">
    <source>
        <dbReference type="ARBA" id="ARBA00022730"/>
    </source>
</evidence>
<keyword evidence="3 8" id="KW-0694">RNA-binding</keyword>
<evidence type="ECO:0000256" key="6">
    <source>
        <dbReference type="ARBA" id="ARBA00035206"/>
    </source>
</evidence>
<dbReference type="GO" id="GO:0019843">
    <property type="term" value="F:rRNA binding"/>
    <property type="evidence" value="ECO:0007669"/>
    <property type="project" value="UniProtKB-UniRule"/>
</dbReference>
<dbReference type="InterPro" id="IPR041988">
    <property type="entry name" value="Ribosomal_uL24_KOW"/>
</dbReference>
<dbReference type="InterPro" id="IPR008991">
    <property type="entry name" value="Translation_prot_SH3-like_sf"/>
</dbReference>
<dbReference type="OrthoDB" id="9807419at2"/>
<comment type="subunit">
    <text evidence="8">Part of the 50S ribosomal subunit.</text>
</comment>
<sequence>MTTKFKIKSGDTVQVIAGDHKGTEGKVVKILKDKNKAIIEGVNMVKKHTKPSAQSPQGGIVEKEAPIHISNLSLLNKKGETTRIGYRMEGDKKVRFSKKSNEVI</sequence>
<evidence type="ECO:0000256" key="3">
    <source>
        <dbReference type="ARBA" id="ARBA00022884"/>
    </source>
</evidence>
<proteinExistence type="inferred from homology"/>
<keyword evidence="12" id="KW-1185">Reference proteome</keyword>
<dbReference type="GO" id="GO:0005840">
    <property type="term" value="C:ribosome"/>
    <property type="evidence" value="ECO:0007669"/>
    <property type="project" value="UniProtKB-KW"/>
</dbReference>
<dbReference type="FunFam" id="2.30.30.30:FF:000004">
    <property type="entry name" value="50S ribosomal protein L24"/>
    <property type="match status" value="1"/>
</dbReference>
<dbReference type="AlphaFoldDB" id="A0A1A7QXB8"/>
<evidence type="ECO:0000256" key="8">
    <source>
        <dbReference type="HAMAP-Rule" id="MF_01326"/>
    </source>
</evidence>
<dbReference type="InterPro" id="IPR003256">
    <property type="entry name" value="Ribosomal_uL24"/>
</dbReference>
<dbReference type="SUPFAM" id="SSF50104">
    <property type="entry name" value="Translation proteins SH3-like domain"/>
    <property type="match status" value="1"/>
</dbReference>
<keyword evidence="2 8" id="KW-0699">rRNA-binding</keyword>
<dbReference type="Proteomes" id="UP000248987">
    <property type="component" value="Unassembled WGS sequence"/>
</dbReference>
<reference evidence="11 12" key="1">
    <citation type="submission" date="2018-06" db="EMBL/GenBank/DDBJ databases">
        <title>Genomic Encyclopedia of Archaeal and Bacterial Type Strains, Phase II (KMG-II): from individual species to whole genera.</title>
        <authorList>
            <person name="Goeker M."/>
        </authorList>
    </citation>
    <scope>NUCLEOTIDE SEQUENCE [LARGE SCALE GENOMIC DNA]</scope>
    <source>
        <strain evidence="11 12">DSM 12408</strain>
    </source>
</reference>
<comment type="function">
    <text evidence="7 8">One of the proteins that surrounds the polypeptide exit tunnel on the outside of the subunit.</text>
</comment>
<dbReference type="GO" id="GO:0006412">
    <property type="term" value="P:translation"/>
    <property type="evidence" value="ECO:0007669"/>
    <property type="project" value="UniProtKB-UniRule"/>
</dbReference>
<evidence type="ECO:0000256" key="9">
    <source>
        <dbReference type="RuleBase" id="RU003477"/>
    </source>
</evidence>
<comment type="similarity">
    <text evidence="1 8 9">Belongs to the universal ribosomal protein uL24 family.</text>
</comment>
<dbReference type="InterPro" id="IPR005824">
    <property type="entry name" value="KOW"/>
</dbReference>
<organism evidence="11 12">
    <name type="scientific">Gelidibacter algens</name>
    <dbReference type="NCBI Taxonomy" id="49280"/>
    <lineage>
        <taxon>Bacteria</taxon>
        <taxon>Pseudomonadati</taxon>
        <taxon>Bacteroidota</taxon>
        <taxon>Flavobacteriia</taxon>
        <taxon>Flavobacteriales</taxon>
        <taxon>Flavobacteriaceae</taxon>
        <taxon>Gelidibacter</taxon>
    </lineage>
</organism>
<dbReference type="InterPro" id="IPR014722">
    <property type="entry name" value="Rib_uL2_dom2"/>
</dbReference>
<accession>A0A1A7QXB8</accession>
<dbReference type="PROSITE" id="PS01108">
    <property type="entry name" value="RIBOSOMAL_L24"/>
    <property type="match status" value="1"/>
</dbReference>
<evidence type="ECO:0000259" key="10">
    <source>
        <dbReference type="SMART" id="SM00739"/>
    </source>
</evidence>
<dbReference type="Pfam" id="PF17136">
    <property type="entry name" value="ribosomal_L24"/>
    <property type="match status" value="1"/>
</dbReference>
<feature type="domain" description="KOW" evidence="10">
    <location>
        <begin position="6"/>
        <end position="33"/>
    </location>
</feature>
<protein>
    <recommendedName>
        <fullName evidence="6 8">Large ribosomal subunit protein uL24</fullName>
    </recommendedName>
</protein>
<dbReference type="CDD" id="cd06089">
    <property type="entry name" value="KOW_RPL26"/>
    <property type="match status" value="1"/>
</dbReference>
<dbReference type="Pfam" id="PF00467">
    <property type="entry name" value="KOW"/>
    <property type="match status" value="1"/>
</dbReference>
<dbReference type="GO" id="GO:0003735">
    <property type="term" value="F:structural constituent of ribosome"/>
    <property type="evidence" value="ECO:0007669"/>
    <property type="project" value="InterPro"/>
</dbReference>
<comment type="caution">
    <text evidence="11">The sequence shown here is derived from an EMBL/GenBank/DDBJ whole genome shotgun (WGS) entry which is preliminary data.</text>
</comment>
<dbReference type="InterPro" id="IPR005825">
    <property type="entry name" value="Ribosomal_uL24_CS"/>
</dbReference>
<dbReference type="SMART" id="SM00739">
    <property type="entry name" value="KOW"/>
    <property type="match status" value="1"/>
</dbReference>
<dbReference type="EMBL" id="QLLQ01000014">
    <property type="protein sequence ID" value="RAJ20818.1"/>
    <property type="molecule type" value="Genomic_DNA"/>
</dbReference>
<comment type="function">
    <text evidence="8">One of two assembly initiator proteins, it binds directly to the 5'-end of the 23S rRNA, where it nucleates assembly of the 50S subunit.</text>
</comment>
<keyword evidence="5 8" id="KW-0687">Ribonucleoprotein</keyword>
<evidence type="ECO:0000256" key="1">
    <source>
        <dbReference type="ARBA" id="ARBA00010618"/>
    </source>
</evidence>
<dbReference type="STRING" id="49280.A9996_14080"/>
<dbReference type="PANTHER" id="PTHR12903">
    <property type="entry name" value="MITOCHONDRIAL RIBOSOMAL PROTEIN L24"/>
    <property type="match status" value="1"/>
</dbReference>
<dbReference type="RefSeq" id="WP_066436344.1">
    <property type="nucleotide sequence ID" value="NZ_LZRN01000033.1"/>
</dbReference>
<dbReference type="Gene3D" id="2.30.30.30">
    <property type="match status" value="1"/>
</dbReference>
<evidence type="ECO:0000256" key="7">
    <source>
        <dbReference type="ARBA" id="ARBA00058688"/>
    </source>
</evidence>
<dbReference type="NCBIfam" id="TIGR01079">
    <property type="entry name" value="rplX_bact"/>
    <property type="match status" value="1"/>
</dbReference>
<dbReference type="HAMAP" id="MF_01326_B">
    <property type="entry name" value="Ribosomal_uL24_B"/>
    <property type="match status" value="1"/>
</dbReference>
<keyword evidence="4 8" id="KW-0689">Ribosomal protein</keyword>
<dbReference type="GO" id="GO:1990904">
    <property type="term" value="C:ribonucleoprotein complex"/>
    <property type="evidence" value="ECO:0007669"/>
    <property type="project" value="UniProtKB-KW"/>
</dbReference>
<evidence type="ECO:0000256" key="5">
    <source>
        <dbReference type="ARBA" id="ARBA00023274"/>
    </source>
</evidence>
<evidence type="ECO:0000313" key="12">
    <source>
        <dbReference type="Proteomes" id="UP000248987"/>
    </source>
</evidence>
<evidence type="ECO:0000256" key="4">
    <source>
        <dbReference type="ARBA" id="ARBA00022980"/>
    </source>
</evidence>
<dbReference type="InterPro" id="IPR057264">
    <property type="entry name" value="Ribosomal_uL24_C"/>
</dbReference>
<gene>
    <name evidence="8" type="primary">rplX</name>
    <name evidence="11" type="ORF">LX77_03077</name>
</gene>
<name>A0A1A7QXB8_9FLAO</name>